<dbReference type="GO" id="GO:0030313">
    <property type="term" value="C:cell envelope"/>
    <property type="evidence" value="ECO:0007669"/>
    <property type="project" value="UniProtKB-SubCell"/>
</dbReference>
<sequence>MDASRRTFLALGLAGLGSGLSACGAPPTTTPAAPSSTAVSPSPSAAPRPLVVGAPSRVLTRDPVRAWDSETFRVLRQVLEPLLGVDPDTGAPTLKLAEHALSEDALTHTLTLQRGLRFSDGTPCDAAAVVANVGRWSEAADGDPLPSAFVAAFGGGIADPDSAFAAVEADDDRTVRIHLSRPLRHLPAALGSPAFAVSSPASWAAADADGVSPAGTGPYRFADDAEAAAVVEALHMPGETTVLAPNPEHRRNLPGLPVAAVPAWGRASTRLRELRRGHADVIDVVAPGQLRPLVEAGTQVLPRDPFSVLYLGFNVDHPLMSSLYLRQAVAFAVDRPRLARSDVFLQGTAIADGLVPPALGVGVEDAPRYEINPERAGRLLEQAGYEDEPLELMHPAGVAWPCLPEPERVAAMVAEDLGVVGIHVRPVPVPPDQDYLRAVVERGSRALHLRGRDGLYRDAHAFLEPFARSGRAETRYLNPRVVEDVDAAASELDDERRRELHRRAHRALLLDLPALPLVHPISALATGPRVGSYPSSPQLDEPFDRIDLRI</sequence>
<dbReference type="Proteomes" id="UP000560081">
    <property type="component" value="Unassembled WGS sequence"/>
</dbReference>
<feature type="signal peptide" evidence="6">
    <location>
        <begin position="1"/>
        <end position="24"/>
    </location>
</feature>
<comment type="similarity">
    <text evidence="2">Belongs to the bacterial solute-binding protein 5 family.</text>
</comment>
<feature type="chain" id="PRO_5039695104" evidence="6">
    <location>
        <begin position="25"/>
        <end position="550"/>
    </location>
</feature>
<dbReference type="OrthoDB" id="9796817at2"/>
<name>A0A4Y8X4H1_9MICC</name>
<evidence type="ECO:0000313" key="9">
    <source>
        <dbReference type="Proteomes" id="UP000560081"/>
    </source>
</evidence>
<dbReference type="Gene3D" id="3.40.190.10">
    <property type="entry name" value="Periplasmic binding protein-like II"/>
    <property type="match status" value="1"/>
</dbReference>
<gene>
    <name evidence="8" type="ORF">BJ976_001351</name>
</gene>
<dbReference type="GO" id="GO:0042597">
    <property type="term" value="C:periplasmic space"/>
    <property type="evidence" value="ECO:0007669"/>
    <property type="project" value="UniProtKB-ARBA"/>
</dbReference>
<proteinExistence type="inferred from homology"/>
<evidence type="ECO:0000256" key="5">
    <source>
        <dbReference type="SAM" id="MobiDB-lite"/>
    </source>
</evidence>
<comment type="caution">
    <text evidence="8">The sequence shown here is derived from an EMBL/GenBank/DDBJ whole genome shotgun (WGS) entry which is preliminary data.</text>
</comment>
<dbReference type="GO" id="GO:1904680">
    <property type="term" value="F:peptide transmembrane transporter activity"/>
    <property type="evidence" value="ECO:0007669"/>
    <property type="project" value="TreeGrafter"/>
</dbReference>
<dbReference type="InterPro" id="IPR030678">
    <property type="entry name" value="Peptide/Ni-bd"/>
</dbReference>
<dbReference type="PANTHER" id="PTHR30290">
    <property type="entry name" value="PERIPLASMIC BINDING COMPONENT OF ABC TRANSPORTER"/>
    <property type="match status" value="1"/>
</dbReference>
<dbReference type="GO" id="GO:0015833">
    <property type="term" value="P:peptide transport"/>
    <property type="evidence" value="ECO:0007669"/>
    <property type="project" value="TreeGrafter"/>
</dbReference>
<dbReference type="PROSITE" id="PS51257">
    <property type="entry name" value="PROKAR_LIPOPROTEIN"/>
    <property type="match status" value="1"/>
</dbReference>
<dbReference type="Gene3D" id="3.90.76.10">
    <property type="entry name" value="Dipeptide-binding Protein, Domain 1"/>
    <property type="match status" value="1"/>
</dbReference>
<evidence type="ECO:0000259" key="7">
    <source>
        <dbReference type="Pfam" id="PF00496"/>
    </source>
</evidence>
<dbReference type="PANTHER" id="PTHR30290:SF10">
    <property type="entry name" value="PERIPLASMIC OLIGOPEPTIDE-BINDING PROTEIN-RELATED"/>
    <property type="match status" value="1"/>
</dbReference>
<feature type="domain" description="Solute-binding protein family 5" evidence="7">
    <location>
        <begin position="94"/>
        <end position="471"/>
    </location>
</feature>
<keyword evidence="9" id="KW-1185">Reference proteome</keyword>
<organism evidence="8 9">
    <name type="scientific">Micrococcus flavus</name>
    <dbReference type="NCBI Taxonomy" id="384602"/>
    <lineage>
        <taxon>Bacteria</taxon>
        <taxon>Bacillati</taxon>
        <taxon>Actinomycetota</taxon>
        <taxon>Actinomycetes</taxon>
        <taxon>Micrococcales</taxon>
        <taxon>Micrococcaceae</taxon>
        <taxon>Micrococcus</taxon>
    </lineage>
</organism>
<dbReference type="Pfam" id="PF00496">
    <property type="entry name" value="SBP_bac_5"/>
    <property type="match status" value="1"/>
</dbReference>
<feature type="region of interest" description="Disordered" evidence="5">
    <location>
        <begin position="26"/>
        <end position="48"/>
    </location>
</feature>
<dbReference type="InterPro" id="IPR006311">
    <property type="entry name" value="TAT_signal"/>
</dbReference>
<dbReference type="GO" id="GO:0043190">
    <property type="term" value="C:ATP-binding cassette (ABC) transporter complex"/>
    <property type="evidence" value="ECO:0007669"/>
    <property type="project" value="InterPro"/>
</dbReference>
<feature type="compositionally biased region" description="Low complexity" evidence="5">
    <location>
        <begin position="26"/>
        <end position="47"/>
    </location>
</feature>
<dbReference type="Gene3D" id="3.10.105.10">
    <property type="entry name" value="Dipeptide-binding Protein, Domain 3"/>
    <property type="match status" value="1"/>
</dbReference>
<comment type="subcellular location">
    <subcellularLocation>
        <location evidence="1">Cell envelope</location>
    </subcellularLocation>
</comment>
<evidence type="ECO:0000256" key="3">
    <source>
        <dbReference type="ARBA" id="ARBA00022448"/>
    </source>
</evidence>
<dbReference type="PIRSF" id="PIRSF002741">
    <property type="entry name" value="MppA"/>
    <property type="match status" value="1"/>
</dbReference>
<dbReference type="InterPro" id="IPR000914">
    <property type="entry name" value="SBP_5_dom"/>
</dbReference>
<evidence type="ECO:0000256" key="4">
    <source>
        <dbReference type="ARBA" id="ARBA00022729"/>
    </source>
</evidence>
<dbReference type="SUPFAM" id="SSF53850">
    <property type="entry name" value="Periplasmic binding protein-like II"/>
    <property type="match status" value="1"/>
</dbReference>
<protein>
    <submittedName>
        <fullName evidence="8">Peptide/nickel transport system substrate-binding protein</fullName>
    </submittedName>
</protein>
<evidence type="ECO:0000256" key="1">
    <source>
        <dbReference type="ARBA" id="ARBA00004196"/>
    </source>
</evidence>
<dbReference type="EMBL" id="JACHMC010000001">
    <property type="protein sequence ID" value="MBB4883000.1"/>
    <property type="molecule type" value="Genomic_DNA"/>
</dbReference>
<reference evidence="8 9" key="1">
    <citation type="submission" date="2020-08" db="EMBL/GenBank/DDBJ databases">
        <title>Sequencing the genomes of 1000 actinobacteria strains.</title>
        <authorList>
            <person name="Klenk H.-P."/>
        </authorList>
    </citation>
    <scope>NUCLEOTIDE SEQUENCE [LARGE SCALE GENOMIC DNA]</scope>
    <source>
        <strain evidence="8 9">DSM 19079</strain>
    </source>
</reference>
<evidence type="ECO:0000256" key="6">
    <source>
        <dbReference type="SAM" id="SignalP"/>
    </source>
</evidence>
<dbReference type="InterPro" id="IPR039424">
    <property type="entry name" value="SBP_5"/>
</dbReference>
<evidence type="ECO:0000313" key="8">
    <source>
        <dbReference type="EMBL" id="MBB4883000.1"/>
    </source>
</evidence>
<dbReference type="PROSITE" id="PS51318">
    <property type="entry name" value="TAT"/>
    <property type="match status" value="1"/>
</dbReference>
<evidence type="ECO:0000256" key="2">
    <source>
        <dbReference type="ARBA" id="ARBA00005695"/>
    </source>
</evidence>
<dbReference type="RefSeq" id="WP_135028165.1">
    <property type="nucleotide sequence ID" value="NZ_BMLA01000001.1"/>
</dbReference>
<accession>A0A4Y8X4H1</accession>
<keyword evidence="4 6" id="KW-0732">Signal</keyword>
<keyword evidence="3" id="KW-0813">Transport</keyword>
<dbReference type="AlphaFoldDB" id="A0A4Y8X4H1"/>